<dbReference type="EMBL" id="SDOX01000145">
    <property type="protein sequence ID" value="TFJ80983.1"/>
    <property type="molecule type" value="Genomic_DNA"/>
</dbReference>
<keyword evidence="3" id="KW-1185">Reference proteome</keyword>
<feature type="region of interest" description="Disordered" evidence="1">
    <location>
        <begin position="268"/>
        <end position="292"/>
    </location>
</feature>
<dbReference type="AlphaFoldDB" id="A0A4D9CU29"/>
<organism evidence="2 3">
    <name type="scientific">Nannochloropsis salina CCMP1776</name>
    <dbReference type="NCBI Taxonomy" id="1027361"/>
    <lineage>
        <taxon>Eukaryota</taxon>
        <taxon>Sar</taxon>
        <taxon>Stramenopiles</taxon>
        <taxon>Ochrophyta</taxon>
        <taxon>Eustigmatophyceae</taxon>
        <taxon>Eustigmatales</taxon>
        <taxon>Monodopsidaceae</taxon>
        <taxon>Microchloropsis</taxon>
        <taxon>Microchloropsis salina</taxon>
    </lineage>
</organism>
<feature type="compositionally biased region" description="Basic residues" evidence="1">
    <location>
        <begin position="278"/>
        <end position="292"/>
    </location>
</feature>
<name>A0A4D9CU29_9STRA</name>
<evidence type="ECO:0000256" key="1">
    <source>
        <dbReference type="SAM" id="MobiDB-lite"/>
    </source>
</evidence>
<gene>
    <name evidence="2" type="ORF">NSK_007626</name>
</gene>
<dbReference type="Proteomes" id="UP000355283">
    <property type="component" value="Unassembled WGS sequence"/>
</dbReference>
<feature type="compositionally biased region" description="Polar residues" evidence="1">
    <location>
        <begin position="8"/>
        <end position="21"/>
    </location>
</feature>
<reference evidence="2 3" key="1">
    <citation type="submission" date="2019-01" db="EMBL/GenBank/DDBJ databases">
        <title>Nuclear Genome Assembly of the Microalgal Biofuel strain Nannochloropsis salina CCMP1776.</title>
        <authorList>
            <person name="Hovde B."/>
        </authorList>
    </citation>
    <scope>NUCLEOTIDE SEQUENCE [LARGE SCALE GENOMIC DNA]</scope>
    <source>
        <strain evidence="2 3">CCMP1776</strain>
    </source>
</reference>
<comment type="caution">
    <text evidence="2">The sequence shown here is derived from an EMBL/GenBank/DDBJ whole genome shotgun (WGS) entry which is preliminary data.</text>
</comment>
<feature type="region of interest" description="Disordered" evidence="1">
    <location>
        <begin position="1"/>
        <end position="29"/>
    </location>
</feature>
<sequence>MHDLNIHKFSQQSYSRRSMASNKKEMRGSQYVDLDADEAGERLAALSVEEGVATAAAKEDIIQEPRVQMVEEAKGGESNSVPFVPSVTTAPPGLRSAAREFVPGNMGGYPRMDAGISQGQRQHQYLQGFQQQRQYPWGGRRRGGDYDMQSQEEAGAMDRHANTHYASYEYGPGYNGSMQPQHNGGVSRTRHPPPEEPGFNACELQVSLPPGVNHYLLRVPKFSPYWGGSRSLFSSCAQELEAAMIEDELRAQGFSDEDIKNMEAMAAQEAREQQQHAGRGRGRGRGRGVGRW</sequence>
<evidence type="ECO:0000313" key="3">
    <source>
        <dbReference type="Proteomes" id="UP000355283"/>
    </source>
</evidence>
<proteinExistence type="predicted"/>
<accession>A0A4D9CU29</accession>
<feature type="compositionally biased region" description="Polar residues" evidence="1">
    <location>
        <begin position="176"/>
        <end position="186"/>
    </location>
</feature>
<evidence type="ECO:0000313" key="2">
    <source>
        <dbReference type="EMBL" id="TFJ80983.1"/>
    </source>
</evidence>
<feature type="region of interest" description="Disordered" evidence="1">
    <location>
        <begin position="168"/>
        <end position="197"/>
    </location>
</feature>
<protein>
    <submittedName>
        <fullName evidence="2">Uncharacterized protein</fullName>
    </submittedName>
</protein>